<dbReference type="WBParaSite" id="JU765_v2.g20057.t2">
    <property type="protein sequence ID" value="JU765_v2.g20057.t2"/>
    <property type="gene ID" value="JU765_v2.g20057"/>
</dbReference>
<organism evidence="1 2">
    <name type="scientific">Panagrolaimus sp. JU765</name>
    <dbReference type="NCBI Taxonomy" id="591449"/>
    <lineage>
        <taxon>Eukaryota</taxon>
        <taxon>Metazoa</taxon>
        <taxon>Ecdysozoa</taxon>
        <taxon>Nematoda</taxon>
        <taxon>Chromadorea</taxon>
        <taxon>Rhabditida</taxon>
        <taxon>Tylenchina</taxon>
        <taxon>Panagrolaimomorpha</taxon>
        <taxon>Panagrolaimoidea</taxon>
        <taxon>Panagrolaimidae</taxon>
        <taxon>Panagrolaimus</taxon>
    </lineage>
</organism>
<evidence type="ECO:0000313" key="2">
    <source>
        <dbReference type="WBParaSite" id="JU765_v2.g20057.t2"/>
    </source>
</evidence>
<protein>
    <submittedName>
        <fullName evidence="2">Innexin</fullName>
    </submittedName>
</protein>
<dbReference type="Proteomes" id="UP000887576">
    <property type="component" value="Unplaced"/>
</dbReference>
<reference evidence="2" key="1">
    <citation type="submission" date="2022-11" db="UniProtKB">
        <authorList>
            <consortium name="WormBaseParasite"/>
        </authorList>
    </citation>
    <scope>IDENTIFICATION</scope>
</reference>
<evidence type="ECO:0000313" key="1">
    <source>
        <dbReference type="Proteomes" id="UP000887576"/>
    </source>
</evidence>
<proteinExistence type="predicted"/>
<sequence>MADKAYVVTKTSPIAVSKKEHNDDFIDRLNYWTTVKIIAGFTSLLLTYNVVGQAIQCFIPAEYPVG</sequence>
<name>A0AC34QWY4_9BILA</name>
<accession>A0AC34QWY4</accession>